<feature type="binding site" evidence="7">
    <location>
        <position position="260"/>
    </location>
    <ligand>
        <name>shikimate</name>
        <dbReference type="ChEBI" id="CHEBI:36208"/>
    </ligand>
</feature>
<keyword evidence="4 7" id="KW-0521">NADP</keyword>
<feature type="binding site" evidence="7">
    <location>
        <position position="107"/>
    </location>
    <ligand>
        <name>shikimate</name>
        <dbReference type="ChEBI" id="CHEBI:36208"/>
    </ligand>
</feature>
<comment type="caution">
    <text evidence="7">Lacks conserved residue(s) required for the propagation of feature annotation.</text>
</comment>
<accession>A0A1T4NTF9</accession>
<feature type="binding site" evidence="7">
    <location>
        <begin position="131"/>
        <end position="135"/>
    </location>
    <ligand>
        <name>NADP(+)</name>
        <dbReference type="ChEBI" id="CHEBI:58349"/>
    </ligand>
</feature>
<feature type="active site" description="Proton acceptor" evidence="7">
    <location>
        <position position="71"/>
    </location>
</feature>
<feature type="binding site" evidence="7">
    <location>
        <position position="67"/>
    </location>
    <ligand>
        <name>shikimate</name>
        <dbReference type="ChEBI" id="CHEBI:36208"/>
    </ligand>
</feature>
<dbReference type="GO" id="GO:0004764">
    <property type="term" value="F:shikimate 3-dehydrogenase (NADP+) activity"/>
    <property type="evidence" value="ECO:0007669"/>
    <property type="project" value="UniProtKB-UniRule"/>
</dbReference>
<dbReference type="OrthoDB" id="9792692at2"/>
<evidence type="ECO:0000256" key="5">
    <source>
        <dbReference type="ARBA" id="ARBA00023002"/>
    </source>
</evidence>
<dbReference type="InterPro" id="IPR011342">
    <property type="entry name" value="Shikimate_DH"/>
</dbReference>
<dbReference type="Gene3D" id="3.40.50.720">
    <property type="entry name" value="NAD(P)-binding Rossmann-like Domain"/>
    <property type="match status" value="1"/>
</dbReference>
<dbReference type="AlphaFoldDB" id="A0A1T4NTF9"/>
<evidence type="ECO:0000256" key="3">
    <source>
        <dbReference type="ARBA" id="ARBA00022605"/>
    </source>
</evidence>
<evidence type="ECO:0000259" key="9">
    <source>
        <dbReference type="Pfam" id="PF18317"/>
    </source>
</evidence>
<dbReference type="CDD" id="cd01065">
    <property type="entry name" value="NAD_bind_Shikimate_DH"/>
    <property type="match status" value="1"/>
</dbReference>
<dbReference type="GO" id="GO:0009073">
    <property type="term" value="P:aromatic amino acid family biosynthetic process"/>
    <property type="evidence" value="ECO:0007669"/>
    <property type="project" value="UniProtKB-KW"/>
</dbReference>
<dbReference type="GO" id="GO:0008652">
    <property type="term" value="P:amino acid biosynthetic process"/>
    <property type="evidence" value="ECO:0007669"/>
    <property type="project" value="UniProtKB-KW"/>
</dbReference>
<keyword evidence="11" id="KW-1185">Reference proteome</keyword>
<dbReference type="UniPathway" id="UPA00053">
    <property type="reaction ID" value="UER00087"/>
</dbReference>
<keyword evidence="3 7" id="KW-0028">Amino-acid biosynthesis</keyword>
<evidence type="ECO:0000256" key="6">
    <source>
        <dbReference type="ARBA" id="ARBA00023141"/>
    </source>
</evidence>
<dbReference type="NCBIfam" id="TIGR00507">
    <property type="entry name" value="aroE"/>
    <property type="match status" value="1"/>
</dbReference>
<feature type="binding site" evidence="7">
    <location>
        <position position="92"/>
    </location>
    <ligand>
        <name>shikimate</name>
        <dbReference type="ChEBI" id="CHEBI:36208"/>
    </ligand>
</feature>
<comment type="similarity">
    <text evidence="7">Belongs to the shikimate dehydrogenase family.</text>
</comment>
<reference evidence="11" key="1">
    <citation type="submission" date="2017-02" db="EMBL/GenBank/DDBJ databases">
        <authorList>
            <person name="Varghese N."/>
            <person name="Submissions S."/>
        </authorList>
    </citation>
    <scope>NUCLEOTIDE SEQUENCE [LARGE SCALE GENOMIC DNA]</scope>
    <source>
        <strain evidence="11">ATCC BAA-1030</strain>
    </source>
</reference>
<proteinExistence type="inferred from homology"/>
<evidence type="ECO:0000256" key="4">
    <source>
        <dbReference type="ARBA" id="ARBA00022857"/>
    </source>
</evidence>
<dbReference type="Pfam" id="PF18317">
    <property type="entry name" value="SDH_C"/>
    <property type="match status" value="1"/>
</dbReference>
<feature type="domain" description="SDH C-terminal" evidence="9">
    <location>
        <begin position="253"/>
        <end position="282"/>
    </location>
</feature>
<dbReference type="SUPFAM" id="SSF53223">
    <property type="entry name" value="Aminoacid dehydrogenase-like, N-terminal domain"/>
    <property type="match status" value="1"/>
</dbReference>
<evidence type="ECO:0000259" key="8">
    <source>
        <dbReference type="Pfam" id="PF08501"/>
    </source>
</evidence>
<dbReference type="InterPro" id="IPR046346">
    <property type="entry name" value="Aminoacid_DH-like_N_sf"/>
</dbReference>
<feature type="binding site" evidence="7">
    <location>
        <begin position="20"/>
        <end position="22"/>
    </location>
    <ligand>
        <name>shikimate</name>
        <dbReference type="ChEBI" id="CHEBI:36208"/>
    </ligand>
</feature>
<dbReference type="Gene3D" id="3.40.50.10860">
    <property type="entry name" value="Leucine Dehydrogenase, chain A, domain 1"/>
    <property type="match status" value="1"/>
</dbReference>
<dbReference type="Pfam" id="PF08501">
    <property type="entry name" value="Shikimate_dh_N"/>
    <property type="match status" value="1"/>
</dbReference>
<feature type="binding site" evidence="7">
    <location>
        <position position="83"/>
    </location>
    <ligand>
        <name>NADP(+)</name>
        <dbReference type="ChEBI" id="CHEBI:58349"/>
    </ligand>
</feature>
<organism evidence="10 11">
    <name type="scientific">Pilibacter termitis</name>
    <dbReference type="NCBI Taxonomy" id="263852"/>
    <lineage>
        <taxon>Bacteria</taxon>
        <taxon>Bacillati</taxon>
        <taxon>Bacillota</taxon>
        <taxon>Bacilli</taxon>
        <taxon>Lactobacillales</taxon>
        <taxon>Enterococcaceae</taxon>
        <taxon>Pilibacter</taxon>
    </lineage>
</organism>
<keyword evidence="6 7" id="KW-0057">Aromatic amino acid biosynthesis</keyword>
<keyword evidence="5 7" id="KW-0560">Oxidoreductase</keyword>
<evidence type="ECO:0000256" key="7">
    <source>
        <dbReference type="HAMAP-Rule" id="MF_00222"/>
    </source>
</evidence>
<protein>
    <recommendedName>
        <fullName evidence="2 7">Shikimate dehydrogenase (NADP(+))</fullName>
        <shortName evidence="7">SDH</shortName>
        <ecNumber evidence="2 7">1.1.1.25</ecNumber>
    </recommendedName>
</protein>
<feature type="binding site" evidence="7">
    <location>
        <position position="230"/>
    </location>
    <ligand>
        <name>NADP(+)</name>
        <dbReference type="ChEBI" id="CHEBI:58349"/>
    </ligand>
</feature>
<dbReference type="InterPro" id="IPR013708">
    <property type="entry name" value="Shikimate_DH-bd_N"/>
</dbReference>
<dbReference type="GO" id="GO:0009423">
    <property type="term" value="P:chorismate biosynthetic process"/>
    <property type="evidence" value="ECO:0007669"/>
    <property type="project" value="UniProtKB-UniRule"/>
</dbReference>
<name>A0A1T4NTF9_9ENTE</name>
<dbReference type="Proteomes" id="UP000190328">
    <property type="component" value="Unassembled WGS sequence"/>
</dbReference>
<feature type="binding site" evidence="7">
    <location>
        <position position="232"/>
    </location>
    <ligand>
        <name>shikimate</name>
        <dbReference type="ChEBI" id="CHEBI:36208"/>
    </ligand>
</feature>
<feature type="domain" description="Shikimate dehydrogenase substrate binding N-terminal" evidence="8">
    <location>
        <begin position="12"/>
        <end position="94"/>
    </location>
</feature>
<comment type="subunit">
    <text evidence="7">Homodimer.</text>
</comment>
<evidence type="ECO:0000256" key="1">
    <source>
        <dbReference type="ARBA" id="ARBA00004871"/>
    </source>
</evidence>
<evidence type="ECO:0000313" key="10">
    <source>
        <dbReference type="EMBL" id="SJZ81998.1"/>
    </source>
</evidence>
<dbReference type="GO" id="GO:0050661">
    <property type="term" value="F:NADP binding"/>
    <property type="evidence" value="ECO:0007669"/>
    <property type="project" value="InterPro"/>
</dbReference>
<dbReference type="PANTHER" id="PTHR21089:SF1">
    <property type="entry name" value="BIFUNCTIONAL 3-DEHYDROQUINATE DEHYDRATASE_SHIKIMATE DEHYDROGENASE, CHLOROPLASTIC"/>
    <property type="match status" value="1"/>
</dbReference>
<comment type="catalytic activity">
    <reaction evidence="7">
        <text>shikimate + NADP(+) = 3-dehydroshikimate + NADPH + H(+)</text>
        <dbReference type="Rhea" id="RHEA:17737"/>
        <dbReference type="ChEBI" id="CHEBI:15378"/>
        <dbReference type="ChEBI" id="CHEBI:16630"/>
        <dbReference type="ChEBI" id="CHEBI:36208"/>
        <dbReference type="ChEBI" id="CHEBI:57783"/>
        <dbReference type="ChEBI" id="CHEBI:58349"/>
        <dbReference type="EC" id="1.1.1.25"/>
    </reaction>
</comment>
<dbReference type="RefSeq" id="WP_078807467.1">
    <property type="nucleotide sequence ID" value="NZ_FUXI01000016.1"/>
</dbReference>
<comment type="pathway">
    <text evidence="1 7">Metabolic intermediate biosynthesis; chorismate biosynthesis; chorismate from D-erythrose 4-phosphate and phosphoenolpyruvate: step 4/7.</text>
</comment>
<dbReference type="InterPro" id="IPR036291">
    <property type="entry name" value="NAD(P)-bd_dom_sf"/>
</dbReference>
<dbReference type="EC" id="1.1.1.25" evidence="2 7"/>
<dbReference type="InterPro" id="IPR041121">
    <property type="entry name" value="SDH_C"/>
</dbReference>
<evidence type="ECO:0000256" key="2">
    <source>
        <dbReference type="ARBA" id="ARBA00012962"/>
    </source>
</evidence>
<dbReference type="InterPro" id="IPR022893">
    <property type="entry name" value="Shikimate_DH_fam"/>
</dbReference>
<feature type="binding site" evidence="7">
    <location>
        <position position="253"/>
    </location>
    <ligand>
        <name>NADP(+)</name>
        <dbReference type="ChEBI" id="CHEBI:58349"/>
    </ligand>
</feature>
<dbReference type="EMBL" id="FUXI01000016">
    <property type="protein sequence ID" value="SJZ81998.1"/>
    <property type="molecule type" value="Genomic_DNA"/>
</dbReference>
<dbReference type="GO" id="GO:0019632">
    <property type="term" value="P:shikimate metabolic process"/>
    <property type="evidence" value="ECO:0007669"/>
    <property type="project" value="InterPro"/>
</dbReference>
<comment type="function">
    <text evidence="7">Involved in the biosynthesis of the chorismate, which leads to the biosynthesis of aromatic amino acids. Catalyzes the reversible NADPH linked reduction of 3-dehydroshikimate (DHSA) to yield shikimate (SA).</text>
</comment>
<dbReference type="HAMAP" id="MF_00222">
    <property type="entry name" value="Shikimate_DH_AroE"/>
    <property type="match status" value="1"/>
</dbReference>
<sequence>MKITGKTRLSGLFAHPAKQSLSPIVHNAAFEHLGISAVYLAFDFEEEEVGKSVEMIRTWDMLGVNVSMPYKASVIPYLDELSEEAELMGAVNTIVNKNGRLIGKNTDGLGFLRAAEEMGVKLKDECLTVLGAGGAAQAIITQAALFGVKELFIVARSGKSYSEMERKIEKLSERTATKLRISTFSDENYLKNALDKSVLLVNATSVGMNEDISPIDLHHFSPKNIAVMDIIYKPLETTLLKAARELNLNAVNGLPMLLYQAERAFYEWTGQELPIELVKEKIEQEI</sequence>
<dbReference type="STRING" id="263852.SAMN02745116_01532"/>
<gene>
    <name evidence="7" type="primary">aroE</name>
    <name evidence="10" type="ORF">SAMN02745116_01532</name>
</gene>
<evidence type="ECO:0000313" key="11">
    <source>
        <dbReference type="Proteomes" id="UP000190328"/>
    </source>
</evidence>
<dbReference type="PANTHER" id="PTHR21089">
    <property type="entry name" value="SHIKIMATE DEHYDROGENASE"/>
    <property type="match status" value="1"/>
</dbReference>
<dbReference type="SUPFAM" id="SSF51735">
    <property type="entry name" value="NAD(P)-binding Rossmann-fold domains"/>
    <property type="match status" value="1"/>
</dbReference>